<dbReference type="InterPro" id="IPR036165">
    <property type="entry name" value="YefM-like_sf"/>
</dbReference>
<proteinExistence type="inferred from homology"/>
<evidence type="ECO:0000256" key="1">
    <source>
        <dbReference type="ARBA" id="ARBA00009981"/>
    </source>
</evidence>
<dbReference type="Proteomes" id="UP000030428">
    <property type="component" value="Unassembled WGS sequence"/>
</dbReference>
<organism evidence="3 4">
    <name type="scientific">Candidatus Thiomargarita nelsonii</name>
    <dbReference type="NCBI Taxonomy" id="1003181"/>
    <lineage>
        <taxon>Bacteria</taxon>
        <taxon>Pseudomonadati</taxon>
        <taxon>Pseudomonadota</taxon>
        <taxon>Gammaproteobacteria</taxon>
        <taxon>Thiotrichales</taxon>
        <taxon>Thiotrichaceae</taxon>
        <taxon>Thiomargarita</taxon>
    </lineage>
</organism>
<protein>
    <recommendedName>
        <fullName evidence="2">Antitoxin</fullName>
    </recommendedName>
</protein>
<dbReference type="SUPFAM" id="SSF143120">
    <property type="entry name" value="YefM-like"/>
    <property type="match status" value="1"/>
</dbReference>
<evidence type="ECO:0000313" key="4">
    <source>
        <dbReference type="Proteomes" id="UP000030428"/>
    </source>
</evidence>
<gene>
    <name evidence="3" type="ORF">PN36_06390</name>
</gene>
<reference evidence="3 4" key="1">
    <citation type="journal article" date="2016" name="Front. Microbiol.">
        <title>Single-Cell (Meta-)Genomics of a Dimorphic Candidatus Thiomargarita nelsonii Reveals Genomic Plasticity.</title>
        <authorList>
            <person name="Flood B.E."/>
            <person name="Fliss P."/>
            <person name="Jones D.S."/>
            <person name="Dick G.J."/>
            <person name="Jain S."/>
            <person name="Kaster A.K."/>
            <person name="Winkel M."/>
            <person name="Mussmann M."/>
            <person name="Bailey J."/>
        </authorList>
    </citation>
    <scope>NUCLEOTIDE SEQUENCE [LARGE SCALE GENOMIC DNA]</scope>
    <source>
        <strain evidence="3">Hydrate Ridge</strain>
    </source>
</reference>
<dbReference type="PANTHER" id="PTHR33713:SF6">
    <property type="entry name" value="ANTITOXIN YEFM"/>
    <property type="match status" value="1"/>
</dbReference>
<dbReference type="AlphaFoldDB" id="A0A0A6P407"/>
<dbReference type="InterPro" id="IPR051405">
    <property type="entry name" value="phD/YefM_antitoxin"/>
</dbReference>
<dbReference type="InterPro" id="IPR006442">
    <property type="entry name" value="Antitoxin_Phd/YefM"/>
</dbReference>
<comment type="similarity">
    <text evidence="1 2">Belongs to the phD/YefM antitoxin family.</text>
</comment>
<keyword evidence="4" id="KW-1185">Reference proteome</keyword>
<name>A0A0A6P407_9GAMM</name>
<comment type="function">
    <text evidence="2">Antitoxin component of a type II toxin-antitoxin (TA) system.</text>
</comment>
<dbReference type="NCBIfam" id="TIGR01552">
    <property type="entry name" value="phd_fam"/>
    <property type="match status" value="1"/>
</dbReference>
<dbReference type="Gene3D" id="1.10.1220.170">
    <property type="match status" value="1"/>
</dbReference>
<sequence length="92" mass="10070">MIYNTTNLTTASANLAKFCDKVVDDRDVIVITRSQGENVALIAADELESLMETAHLLSSPQNASRLLTALQEAKTRTLKPQSVDALRRELGI</sequence>
<evidence type="ECO:0000256" key="2">
    <source>
        <dbReference type="RuleBase" id="RU362080"/>
    </source>
</evidence>
<comment type="caution">
    <text evidence="3">The sequence shown here is derived from an EMBL/GenBank/DDBJ whole genome shotgun (WGS) entry which is preliminary data.</text>
</comment>
<dbReference type="PANTHER" id="PTHR33713">
    <property type="entry name" value="ANTITOXIN YAFN-RELATED"/>
    <property type="match status" value="1"/>
</dbReference>
<dbReference type="Gene3D" id="3.40.1620.10">
    <property type="entry name" value="YefM-like domain"/>
    <property type="match status" value="1"/>
</dbReference>
<dbReference type="Pfam" id="PF02604">
    <property type="entry name" value="PhdYeFM_antitox"/>
    <property type="match status" value="1"/>
</dbReference>
<evidence type="ECO:0000313" key="3">
    <source>
        <dbReference type="EMBL" id="KHD05610.1"/>
    </source>
</evidence>
<dbReference type="EMBL" id="JSZA02000018">
    <property type="protein sequence ID" value="KHD05610.1"/>
    <property type="molecule type" value="Genomic_DNA"/>
</dbReference>
<accession>A0A0A6P407</accession>